<evidence type="ECO:0008006" key="4">
    <source>
        <dbReference type="Google" id="ProtNLM"/>
    </source>
</evidence>
<evidence type="ECO:0000313" key="2">
    <source>
        <dbReference type="EMBL" id="MFD1745422.1"/>
    </source>
</evidence>
<dbReference type="RefSeq" id="WP_377399059.1">
    <property type="nucleotide sequence ID" value="NZ_JBHUEQ010000015.1"/>
</dbReference>
<feature type="transmembrane region" description="Helical" evidence="1">
    <location>
        <begin position="48"/>
        <end position="72"/>
    </location>
</feature>
<sequence length="103" mass="11277">MPETHDTDRTFERLLTSYRVAEPDAVLMGRILNLGAQQAARRTRRRHWMIGAGLVSLGLAGGLSGAVTVAIITPIEPYVRADQETAFGLVQGESEASRLQEEQ</sequence>
<keyword evidence="1" id="KW-0812">Transmembrane</keyword>
<comment type="caution">
    <text evidence="2">The sequence shown here is derived from an EMBL/GenBank/DDBJ whole genome shotgun (WGS) entry which is preliminary data.</text>
</comment>
<keyword evidence="1" id="KW-1133">Transmembrane helix</keyword>
<accession>A0ABW4M2S2</accession>
<protein>
    <recommendedName>
        <fullName evidence="4">M23 family peptidase</fullName>
    </recommendedName>
</protein>
<name>A0ABW4M2S2_9HYPH</name>
<proteinExistence type="predicted"/>
<evidence type="ECO:0000256" key="1">
    <source>
        <dbReference type="SAM" id="Phobius"/>
    </source>
</evidence>
<keyword evidence="3" id="KW-1185">Reference proteome</keyword>
<keyword evidence="1" id="KW-0472">Membrane</keyword>
<dbReference type="EMBL" id="JBHUEQ010000015">
    <property type="protein sequence ID" value="MFD1745422.1"/>
    <property type="molecule type" value="Genomic_DNA"/>
</dbReference>
<dbReference type="Proteomes" id="UP001597322">
    <property type="component" value="Unassembled WGS sequence"/>
</dbReference>
<organism evidence="2 3">
    <name type="scientific">Rhizobium helianthi</name>
    <dbReference type="NCBI Taxonomy" id="1132695"/>
    <lineage>
        <taxon>Bacteria</taxon>
        <taxon>Pseudomonadati</taxon>
        <taxon>Pseudomonadota</taxon>
        <taxon>Alphaproteobacteria</taxon>
        <taxon>Hyphomicrobiales</taxon>
        <taxon>Rhizobiaceae</taxon>
        <taxon>Rhizobium/Agrobacterium group</taxon>
        <taxon>Rhizobium</taxon>
    </lineage>
</organism>
<evidence type="ECO:0000313" key="3">
    <source>
        <dbReference type="Proteomes" id="UP001597322"/>
    </source>
</evidence>
<gene>
    <name evidence="2" type="ORF">ACFSE1_08130</name>
</gene>
<reference evidence="3" key="1">
    <citation type="journal article" date="2019" name="Int. J. Syst. Evol. Microbiol.">
        <title>The Global Catalogue of Microorganisms (GCM) 10K type strain sequencing project: providing services to taxonomists for standard genome sequencing and annotation.</title>
        <authorList>
            <consortium name="The Broad Institute Genomics Platform"/>
            <consortium name="The Broad Institute Genome Sequencing Center for Infectious Disease"/>
            <person name="Wu L."/>
            <person name="Ma J."/>
        </authorList>
    </citation>
    <scope>NUCLEOTIDE SEQUENCE [LARGE SCALE GENOMIC DNA]</scope>
    <source>
        <strain evidence="3">CG52</strain>
    </source>
</reference>